<organism evidence="5 6">
    <name type="scientific">Actinoallomurus iriomotensis</name>
    <dbReference type="NCBI Taxonomy" id="478107"/>
    <lineage>
        <taxon>Bacteria</taxon>
        <taxon>Bacillati</taxon>
        <taxon>Actinomycetota</taxon>
        <taxon>Actinomycetes</taxon>
        <taxon>Streptosporangiales</taxon>
        <taxon>Thermomonosporaceae</taxon>
        <taxon>Actinoallomurus</taxon>
    </lineage>
</organism>
<dbReference type="CDD" id="cd07377">
    <property type="entry name" value="WHTH_GntR"/>
    <property type="match status" value="1"/>
</dbReference>
<evidence type="ECO:0000313" key="5">
    <source>
        <dbReference type="EMBL" id="GLY74390.1"/>
    </source>
</evidence>
<evidence type="ECO:0000259" key="4">
    <source>
        <dbReference type="PROSITE" id="PS50949"/>
    </source>
</evidence>
<proteinExistence type="predicted"/>
<dbReference type="RefSeq" id="WP_285620196.1">
    <property type="nucleotide sequence ID" value="NZ_BSTJ01000003.1"/>
</dbReference>
<evidence type="ECO:0000313" key="6">
    <source>
        <dbReference type="Proteomes" id="UP001165135"/>
    </source>
</evidence>
<dbReference type="InterPro" id="IPR036388">
    <property type="entry name" value="WH-like_DNA-bd_sf"/>
</dbReference>
<reference evidence="5" key="1">
    <citation type="submission" date="2023-03" db="EMBL/GenBank/DDBJ databases">
        <title>Actinoallomurus iriomotensis NBRC 103681.</title>
        <authorList>
            <person name="Ichikawa N."/>
            <person name="Sato H."/>
            <person name="Tonouchi N."/>
        </authorList>
    </citation>
    <scope>NUCLEOTIDE SEQUENCE</scope>
    <source>
        <strain evidence="5">NBRC 103681</strain>
    </source>
</reference>
<dbReference type="GO" id="GO:0003700">
    <property type="term" value="F:DNA-binding transcription factor activity"/>
    <property type="evidence" value="ECO:0007669"/>
    <property type="project" value="InterPro"/>
</dbReference>
<dbReference type="EMBL" id="BSTJ01000003">
    <property type="protein sequence ID" value="GLY74390.1"/>
    <property type="molecule type" value="Genomic_DNA"/>
</dbReference>
<dbReference type="Gene3D" id="1.10.10.10">
    <property type="entry name" value="Winged helix-like DNA-binding domain superfamily/Winged helix DNA-binding domain"/>
    <property type="match status" value="1"/>
</dbReference>
<feature type="domain" description="HTH gntR-type" evidence="4">
    <location>
        <begin position="9"/>
        <end position="77"/>
    </location>
</feature>
<dbReference type="InterPro" id="IPR050679">
    <property type="entry name" value="Bact_HTH_transcr_reg"/>
</dbReference>
<accession>A0A9W6VN63</accession>
<keyword evidence="2" id="KW-0238">DNA-binding</keyword>
<dbReference type="AlphaFoldDB" id="A0A9W6VN63"/>
<gene>
    <name evidence="5" type="ORF">Airi01_026570</name>
</gene>
<dbReference type="PROSITE" id="PS50949">
    <property type="entry name" value="HTH_GNTR"/>
    <property type="match status" value="1"/>
</dbReference>
<dbReference type="PANTHER" id="PTHR44846">
    <property type="entry name" value="MANNOSYL-D-GLYCERATE TRANSPORT/METABOLISM SYSTEM REPRESSOR MNGR-RELATED"/>
    <property type="match status" value="1"/>
</dbReference>
<name>A0A9W6VN63_9ACTN</name>
<dbReference type="GO" id="GO:0045892">
    <property type="term" value="P:negative regulation of DNA-templated transcription"/>
    <property type="evidence" value="ECO:0007669"/>
    <property type="project" value="TreeGrafter"/>
</dbReference>
<evidence type="ECO:0000256" key="1">
    <source>
        <dbReference type="ARBA" id="ARBA00023015"/>
    </source>
</evidence>
<dbReference type="Proteomes" id="UP001165135">
    <property type="component" value="Unassembled WGS sequence"/>
</dbReference>
<keyword evidence="1" id="KW-0805">Transcription regulation</keyword>
<comment type="caution">
    <text evidence="5">The sequence shown here is derived from an EMBL/GenBank/DDBJ whole genome shotgun (WGS) entry which is preliminary data.</text>
</comment>
<protein>
    <recommendedName>
        <fullName evidence="4">HTH gntR-type domain-containing protein</fullName>
    </recommendedName>
</protein>
<keyword evidence="3" id="KW-0804">Transcription</keyword>
<evidence type="ECO:0000256" key="2">
    <source>
        <dbReference type="ARBA" id="ARBA00023125"/>
    </source>
</evidence>
<dbReference type="Pfam" id="PF00392">
    <property type="entry name" value="GntR"/>
    <property type="match status" value="1"/>
</dbReference>
<sequence length="126" mass="14024">MASTHPDRRKLYVRIADELREELAAGKYPVGEPFLSIGELADRFGAAKMTVDRAVDVLRGEGYLESRQGSRTTVIALPQPQPDAAGEPQEHSEEFQVLFGQLQEIRSQLKGFAAKLEELDQRTKGL</sequence>
<evidence type="ECO:0000256" key="3">
    <source>
        <dbReference type="ARBA" id="ARBA00023163"/>
    </source>
</evidence>
<dbReference type="SMART" id="SM00345">
    <property type="entry name" value="HTH_GNTR"/>
    <property type="match status" value="1"/>
</dbReference>
<dbReference type="GO" id="GO:0003677">
    <property type="term" value="F:DNA binding"/>
    <property type="evidence" value="ECO:0007669"/>
    <property type="project" value="UniProtKB-KW"/>
</dbReference>
<dbReference type="InterPro" id="IPR036390">
    <property type="entry name" value="WH_DNA-bd_sf"/>
</dbReference>
<dbReference type="SUPFAM" id="SSF46785">
    <property type="entry name" value="Winged helix' DNA-binding domain"/>
    <property type="match status" value="1"/>
</dbReference>
<dbReference type="InterPro" id="IPR000524">
    <property type="entry name" value="Tscrpt_reg_HTH_GntR"/>
</dbReference>
<dbReference type="PANTHER" id="PTHR44846:SF1">
    <property type="entry name" value="MANNOSYL-D-GLYCERATE TRANSPORT_METABOLISM SYSTEM REPRESSOR MNGR-RELATED"/>
    <property type="match status" value="1"/>
</dbReference>